<evidence type="ECO:0000313" key="3">
    <source>
        <dbReference type="EMBL" id="VDL99269.1"/>
    </source>
</evidence>
<feature type="compositionally biased region" description="Polar residues" evidence="1">
    <location>
        <begin position="187"/>
        <end position="200"/>
    </location>
</feature>
<reference evidence="3 4" key="2">
    <citation type="submission" date="2018-11" db="EMBL/GenBank/DDBJ databases">
        <authorList>
            <consortium name="Pathogen Informatics"/>
        </authorList>
    </citation>
    <scope>NUCLEOTIDE SEQUENCE [LARGE SCALE GENOMIC DNA]</scope>
    <source>
        <strain evidence="3 4">NST_G2</strain>
    </source>
</reference>
<proteinExistence type="predicted"/>
<keyword evidence="2" id="KW-0472">Membrane</keyword>
<reference evidence="5" key="1">
    <citation type="submission" date="2016-06" db="UniProtKB">
        <authorList>
            <consortium name="WormBaseParasite"/>
        </authorList>
    </citation>
    <scope>IDENTIFICATION</scope>
</reference>
<evidence type="ECO:0000256" key="2">
    <source>
        <dbReference type="SAM" id="Phobius"/>
    </source>
</evidence>
<evidence type="ECO:0000256" key="1">
    <source>
        <dbReference type="SAM" id="MobiDB-lite"/>
    </source>
</evidence>
<dbReference type="AlphaFoldDB" id="A0A183T8T6"/>
<evidence type="ECO:0000313" key="5">
    <source>
        <dbReference type="WBParaSite" id="SSLN_0001338201-mRNA-1"/>
    </source>
</evidence>
<dbReference type="OrthoDB" id="10012272at2759"/>
<accession>A0A183T8T6</accession>
<feature type="region of interest" description="Disordered" evidence="1">
    <location>
        <begin position="275"/>
        <end position="297"/>
    </location>
</feature>
<organism evidence="5">
    <name type="scientific">Schistocephalus solidus</name>
    <name type="common">Tapeworm</name>
    <dbReference type="NCBI Taxonomy" id="70667"/>
    <lineage>
        <taxon>Eukaryota</taxon>
        <taxon>Metazoa</taxon>
        <taxon>Spiralia</taxon>
        <taxon>Lophotrochozoa</taxon>
        <taxon>Platyhelminthes</taxon>
        <taxon>Cestoda</taxon>
        <taxon>Eucestoda</taxon>
        <taxon>Diphyllobothriidea</taxon>
        <taxon>Diphyllobothriidae</taxon>
        <taxon>Schistocephalus</taxon>
    </lineage>
</organism>
<feature type="region of interest" description="Disordered" evidence="1">
    <location>
        <begin position="182"/>
        <end position="232"/>
    </location>
</feature>
<feature type="compositionally biased region" description="Polar residues" evidence="1">
    <location>
        <begin position="329"/>
        <end position="339"/>
    </location>
</feature>
<dbReference type="EMBL" id="UYSU01037613">
    <property type="protein sequence ID" value="VDL99269.1"/>
    <property type="molecule type" value="Genomic_DNA"/>
</dbReference>
<gene>
    <name evidence="3" type="ORF">SSLN_LOCUS12884</name>
</gene>
<evidence type="ECO:0000313" key="4">
    <source>
        <dbReference type="Proteomes" id="UP000275846"/>
    </source>
</evidence>
<feature type="region of interest" description="Disordered" evidence="1">
    <location>
        <begin position="318"/>
        <end position="358"/>
    </location>
</feature>
<keyword evidence="2" id="KW-0812">Transmembrane</keyword>
<name>A0A183T8T6_SCHSO</name>
<feature type="transmembrane region" description="Helical" evidence="2">
    <location>
        <begin position="124"/>
        <end position="145"/>
    </location>
</feature>
<sequence>MYQVVLPPVSLLSCSISTCLTSSSALHLDAEQLSLHGFDQTSLQHLNISTELDNDGMGISGKGSLQTYAQLLRNLGWSYSHRRPGDEMRRCFLIQCTATIQDNMNRVIAFHRSNQLAVRYNPGYWAALIILLMAFVSVIIGFVWVRVQSRKRRSPAYSHKVLMRSFVAANPHCGFDEETWLRDADGSDTQSPAPGPSRSSQKAEENEEEEEEDADENVWIPVRRETSPSTETLKDENLLKLATVVDRPGRQVHFIINPLLAENDALEQEEISQRLDGTPTTAPARGEPTLLDSDQIPLISDTPNPSPARPVFLLLPEEAQSTKQDESQPDNFVSSTSNIFPVAGSSGLTTAGDWSAAT</sequence>
<feature type="compositionally biased region" description="Basic and acidic residues" evidence="1">
    <location>
        <begin position="222"/>
        <end position="232"/>
    </location>
</feature>
<keyword evidence="2" id="KW-1133">Transmembrane helix</keyword>
<dbReference type="Proteomes" id="UP000275846">
    <property type="component" value="Unassembled WGS sequence"/>
</dbReference>
<feature type="compositionally biased region" description="Acidic residues" evidence="1">
    <location>
        <begin position="205"/>
        <end position="216"/>
    </location>
</feature>
<keyword evidence="4" id="KW-1185">Reference proteome</keyword>
<dbReference type="WBParaSite" id="SSLN_0001338201-mRNA-1">
    <property type="protein sequence ID" value="SSLN_0001338201-mRNA-1"/>
    <property type="gene ID" value="SSLN_0001338201"/>
</dbReference>
<protein>
    <submittedName>
        <fullName evidence="5">Conserved plasma membrane protein</fullName>
    </submittedName>
</protein>